<protein>
    <submittedName>
        <fullName evidence="2">Uncharacterized protein</fullName>
    </submittedName>
</protein>
<reference evidence="2" key="1">
    <citation type="submission" date="2022-11" db="UniProtKB">
        <authorList>
            <consortium name="WormBaseParasite"/>
        </authorList>
    </citation>
    <scope>IDENTIFICATION</scope>
</reference>
<accession>A0AC35EZD4</accession>
<sequence>MTFSTENQVVDDQINAAKKSRKFSHRCCITCETKCEELQKQVISLTEKLKAAEAETEKLKSLLKSSVDQKLLA</sequence>
<evidence type="ECO:0000313" key="2">
    <source>
        <dbReference type="WBParaSite" id="PS1159_v2.g11564.t1"/>
    </source>
</evidence>
<name>A0AC35EZD4_9BILA</name>
<evidence type="ECO:0000313" key="1">
    <source>
        <dbReference type="Proteomes" id="UP000887580"/>
    </source>
</evidence>
<dbReference type="Proteomes" id="UP000887580">
    <property type="component" value="Unplaced"/>
</dbReference>
<dbReference type="WBParaSite" id="PS1159_v2.g11564.t1">
    <property type="protein sequence ID" value="PS1159_v2.g11564.t1"/>
    <property type="gene ID" value="PS1159_v2.g11564"/>
</dbReference>
<proteinExistence type="predicted"/>
<organism evidence="1 2">
    <name type="scientific">Panagrolaimus sp. PS1159</name>
    <dbReference type="NCBI Taxonomy" id="55785"/>
    <lineage>
        <taxon>Eukaryota</taxon>
        <taxon>Metazoa</taxon>
        <taxon>Ecdysozoa</taxon>
        <taxon>Nematoda</taxon>
        <taxon>Chromadorea</taxon>
        <taxon>Rhabditida</taxon>
        <taxon>Tylenchina</taxon>
        <taxon>Panagrolaimomorpha</taxon>
        <taxon>Panagrolaimoidea</taxon>
        <taxon>Panagrolaimidae</taxon>
        <taxon>Panagrolaimus</taxon>
    </lineage>
</organism>